<reference evidence="1" key="1">
    <citation type="submission" date="2021-01" db="EMBL/GenBank/DDBJ databases">
        <title>KCTC 19127 draft genome.</title>
        <authorList>
            <person name="An D."/>
        </authorList>
    </citation>
    <scope>NUCLEOTIDE SEQUENCE</scope>
    <source>
        <strain evidence="1">KCTC 19127</strain>
    </source>
</reference>
<protein>
    <submittedName>
        <fullName evidence="1">Uncharacterized protein</fullName>
    </submittedName>
</protein>
<sequence>MTDARAGSGGLFDSPAVTEYLAALRDSPALGAGELMGAALRAVAQGSGVLTADDARRGLATVALLLAERTPAVLDDAPDPESLRTWLADLDTELTPARRQASEAVLRRVALPLDNAWFTDTGQDPTGPTPAVVSRMQDLLADAAG</sequence>
<name>A0A938YDY1_9ACTN</name>
<dbReference type="Proteomes" id="UP000663801">
    <property type="component" value="Unassembled WGS sequence"/>
</dbReference>
<evidence type="ECO:0000313" key="1">
    <source>
        <dbReference type="EMBL" id="MBM9475910.1"/>
    </source>
</evidence>
<keyword evidence="3" id="KW-1185">Reference proteome</keyword>
<gene>
    <name evidence="1" type="ORF">JL107_05600</name>
    <name evidence="2" type="ORF">JL107_18425</name>
</gene>
<dbReference type="RefSeq" id="WP_205255976.1">
    <property type="nucleotide sequence ID" value="NZ_BAAAPV010000002.1"/>
</dbReference>
<accession>A0A938YDY1</accession>
<proteinExistence type="predicted"/>
<dbReference type="AlphaFoldDB" id="A0A938YDY1"/>
<organism evidence="1 3">
    <name type="scientific">Nakamurella flavida</name>
    <dbReference type="NCBI Taxonomy" id="363630"/>
    <lineage>
        <taxon>Bacteria</taxon>
        <taxon>Bacillati</taxon>
        <taxon>Actinomycetota</taxon>
        <taxon>Actinomycetes</taxon>
        <taxon>Nakamurellales</taxon>
        <taxon>Nakamurellaceae</taxon>
        <taxon>Nakamurella</taxon>
    </lineage>
</organism>
<evidence type="ECO:0000313" key="3">
    <source>
        <dbReference type="Proteomes" id="UP000663801"/>
    </source>
</evidence>
<comment type="caution">
    <text evidence="1">The sequence shown here is derived from an EMBL/GenBank/DDBJ whole genome shotgun (WGS) entry which is preliminary data.</text>
</comment>
<dbReference type="EMBL" id="JAERWL010000017">
    <property type="protein sequence ID" value="MBM9478430.1"/>
    <property type="molecule type" value="Genomic_DNA"/>
</dbReference>
<evidence type="ECO:0000313" key="2">
    <source>
        <dbReference type="EMBL" id="MBM9478430.1"/>
    </source>
</evidence>
<dbReference type="EMBL" id="JAERWL010000005">
    <property type="protein sequence ID" value="MBM9475910.1"/>
    <property type="molecule type" value="Genomic_DNA"/>
</dbReference>